<organism evidence="13 14">
    <name type="scientific">Zostera marina</name>
    <name type="common">Eelgrass</name>
    <dbReference type="NCBI Taxonomy" id="29655"/>
    <lineage>
        <taxon>Eukaryota</taxon>
        <taxon>Viridiplantae</taxon>
        <taxon>Streptophyta</taxon>
        <taxon>Embryophyta</taxon>
        <taxon>Tracheophyta</taxon>
        <taxon>Spermatophyta</taxon>
        <taxon>Magnoliopsida</taxon>
        <taxon>Liliopsida</taxon>
        <taxon>Zosteraceae</taxon>
        <taxon>Zostera</taxon>
    </lineage>
</organism>
<keyword evidence="4" id="KW-0472">Membrane</keyword>
<dbReference type="SUPFAM" id="SSF49503">
    <property type="entry name" value="Cupredoxins"/>
    <property type="match status" value="1"/>
</dbReference>
<evidence type="ECO:0000313" key="13">
    <source>
        <dbReference type="EMBL" id="KMZ58595.1"/>
    </source>
</evidence>
<evidence type="ECO:0000256" key="1">
    <source>
        <dbReference type="ARBA" id="ARBA00004589"/>
    </source>
</evidence>
<keyword evidence="14" id="KW-1185">Reference proteome</keyword>
<comment type="caution">
    <text evidence="13">The sequence shown here is derived from an EMBL/GenBank/DDBJ whole genome shotgun (WGS) entry which is preliminary data.</text>
</comment>
<dbReference type="GO" id="GO:0005886">
    <property type="term" value="C:plasma membrane"/>
    <property type="evidence" value="ECO:0000318"/>
    <property type="project" value="GO_Central"/>
</dbReference>
<reference evidence="14" key="1">
    <citation type="journal article" date="2016" name="Nature">
        <title>The genome of the seagrass Zostera marina reveals angiosperm adaptation to the sea.</title>
        <authorList>
            <person name="Olsen J.L."/>
            <person name="Rouze P."/>
            <person name="Verhelst B."/>
            <person name="Lin Y.-C."/>
            <person name="Bayer T."/>
            <person name="Collen J."/>
            <person name="Dattolo E."/>
            <person name="De Paoli E."/>
            <person name="Dittami S."/>
            <person name="Maumus F."/>
            <person name="Michel G."/>
            <person name="Kersting A."/>
            <person name="Lauritano C."/>
            <person name="Lohaus R."/>
            <person name="Toepel M."/>
            <person name="Tonon T."/>
            <person name="Vanneste K."/>
            <person name="Amirebrahimi M."/>
            <person name="Brakel J."/>
            <person name="Bostroem C."/>
            <person name="Chovatia M."/>
            <person name="Grimwood J."/>
            <person name="Jenkins J.W."/>
            <person name="Jueterbock A."/>
            <person name="Mraz A."/>
            <person name="Stam W.T."/>
            <person name="Tice H."/>
            <person name="Bornberg-Bauer E."/>
            <person name="Green P.J."/>
            <person name="Pearson G.A."/>
            <person name="Procaccini G."/>
            <person name="Duarte C.M."/>
            <person name="Schmutz J."/>
            <person name="Reusch T.B.H."/>
            <person name="Van de Peer Y."/>
        </authorList>
    </citation>
    <scope>NUCLEOTIDE SEQUENCE [LARGE SCALE GENOMIC DNA]</scope>
    <source>
        <strain evidence="14">cv. Finnish</strain>
    </source>
</reference>
<keyword evidence="6" id="KW-0325">Glycoprotein</keyword>
<evidence type="ECO:0000256" key="5">
    <source>
        <dbReference type="ARBA" id="ARBA00023157"/>
    </source>
</evidence>
<gene>
    <name evidence="13" type="ORF">ZOSMA_75G00280</name>
</gene>
<evidence type="ECO:0000256" key="7">
    <source>
        <dbReference type="ARBA" id="ARBA00023288"/>
    </source>
</evidence>
<dbReference type="Pfam" id="PF02298">
    <property type="entry name" value="Cu_bind_like"/>
    <property type="match status" value="1"/>
</dbReference>
<accession>A0A0K9NRI1</accession>
<dbReference type="Gene3D" id="2.60.40.420">
    <property type="entry name" value="Cupredoxins - blue copper proteins"/>
    <property type="match status" value="1"/>
</dbReference>
<feature type="region of interest" description="Disordered" evidence="10">
    <location>
        <begin position="134"/>
        <end position="158"/>
    </location>
</feature>
<dbReference type="EMBL" id="LFYR01001913">
    <property type="protein sequence ID" value="KMZ58595.1"/>
    <property type="molecule type" value="Genomic_DNA"/>
</dbReference>
<feature type="domain" description="Phytocyanin" evidence="12">
    <location>
        <begin position="24"/>
        <end position="129"/>
    </location>
</feature>
<dbReference type="AlphaFoldDB" id="A0A0K9NRI1"/>
<dbReference type="InterPro" id="IPR039391">
    <property type="entry name" value="Phytocyanin-like"/>
</dbReference>
<evidence type="ECO:0000256" key="3">
    <source>
        <dbReference type="ARBA" id="ARBA00022729"/>
    </source>
</evidence>
<evidence type="ECO:0000259" key="12">
    <source>
        <dbReference type="PROSITE" id="PS51485"/>
    </source>
</evidence>
<comment type="similarity">
    <text evidence="8">Belongs to the early nodulin-like (ENODL) family.</text>
</comment>
<name>A0A0K9NRI1_ZOSMR</name>
<evidence type="ECO:0000256" key="10">
    <source>
        <dbReference type="SAM" id="MobiDB-lite"/>
    </source>
</evidence>
<evidence type="ECO:0000256" key="11">
    <source>
        <dbReference type="SAM" id="SignalP"/>
    </source>
</evidence>
<dbReference type="GO" id="GO:0012505">
    <property type="term" value="C:endomembrane system"/>
    <property type="evidence" value="ECO:0007669"/>
    <property type="project" value="UniProtKB-SubCell"/>
</dbReference>
<evidence type="ECO:0000256" key="6">
    <source>
        <dbReference type="ARBA" id="ARBA00023180"/>
    </source>
</evidence>
<dbReference type="InterPro" id="IPR041846">
    <property type="entry name" value="ENL_dom"/>
</dbReference>
<proteinExistence type="inferred from homology"/>
<dbReference type="CDD" id="cd11019">
    <property type="entry name" value="OsENODL1_like"/>
    <property type="match status" value="1"/>
</dbReference>
<keyword evidence="5" id="KW-1015">Disulfide bond</keyword>
<keyword evidence="7" id="KW-0449">Lipoprotein</keyword>
<evidence type="ECO:0000313" key="14">
    <source>
        <dbReference type="Proteomes" id="UP000036987"/>
    </source>
</evidence>
<dbReference type="PANTHER" id="PTHR33021:SF253">
    <property type="entry name" value="EARLY NODULIN-LIKE PROTEIN 9"/>
    <property type="match status" value="1"/>
</dbReference>
<dbReference type="FunFam" id="2.60.40.420:FF:000010">
    <property type="entry name" value="Early nodulin-like protein 1"/>
    <property type="match status" value="1"/>
</dbReference>
<protein>
    <submittedName>
        <fullName evidence="13">Early nodulin-like protein 1</fullName>
    </submittedName>
</protein>
<comment type="subcellular location">
    <subcellularLocation>
        <location evidence="9">Endomembrane system</location>
        <topology evidence="9">Lipid-anchor</topology>
    </subcellularLocation>
    <subcellularLocation>
        <location evidence="1">Membrane</location>
        <topology evidence="1">Lipid-anchor</topology>
        <topology evidence="1">GPI-anchor</topology>
    </subcellularLocation>
</comment>
<dbReference type="Proteomes" id="UP000036987">
    <property type="component" value="Unassembled WGS sequence"/>
</dbReference>
<evidence type="ECO:0000256" key="9">
    <source>
        <dbReference type="ARBA" id="ARBA00037868"/>
    </source>
</evidence>
<evidence type="ECO:0000256" key="4">
    <source>
        <dbReference type="ARBA" id="ARBA00023136"/>
    </source>
</evidence>
<dbReference type="OMA" id="DRSGPYY"/>
<sequence length="186" mass="20205">MANISFLMLCLLMLAMTPLLATATQFTVGGSMGWTVPSPDSHYLVYNQWASNLRFQIGDSLLFVYPAAKDSLLQVNAEDYANCVTSSPLAKFDDGNTVFMFDRSGPYYFISGVDKHCMKNQSMIVVVLADRSHDSKHNPSLPPPSPTDDYDYPSPHNSHNNAASVEAVGAISSIGALLGSIMMAFP</sequence>
<dbReference type="GO" id="GO:0009055">
    <property type="term" value="F:electron transfer activity"/>
    <property type="evidence" value="ECO:0007669"/>
    <property type="project" value="InterPro"/>
</dbReference>
<dbReference type="InterPro" id="IPR003245">
    <property type="entry name" value="Phytocyanin_dom"/>
</dbReference>
<dbReference type="PANTHER" id="PTHR33021">
    <property type="entry name" value="BLUE COPPER PROTEIN"/>
    <property type="match status" value="1"/>
</dbReference>
<dbReference type="OrthoDB" id="691587at2759"/>
<keyword evidence="3 11" id="KW-0732">Signal</keyword>
<keyword evidence="2" id="KW-0336">GPI-anchor</keyword>
<dbReference type="GO" id="GO:0098552">
    <property type="term" value="C:side of membrane"/>
    <property type="evidence" value="ECO:0007669"/>
    <property type="project" value="UniProtKB-KW"/>
</dbReference>
<feature type="chain" id="PRO_5005527123" evidence="11">
    <location>
        <begin position="24"/>
        <end position="186"/>
    </location>
</feature>
<evidence type="ECO:0000256" key="2">
    <source>
        <dbReference type="ARBA" id="ARBA00022622"/>
    </source>
</evidence>
<feature type="signal peptide" evidence="11">
    <location>
        <begin position="1"/>
        <end position="23"/>
    </location>
</feature>
<dbReference type="STRING" id="29655.A0A0K9NRI1"/>
<dbReference type="PROSITE" id="PS51485">
    <property type="entry name" value="PHYTOCYANIN"/>
    <property type="match status" value="1"/>
</dbReference>
<dbReference type="InterPro" id="IPR008972">
    <property type="entry name" value="Cupredoxin"/>
</dbReference>
<evidence type="ECO:0000256" key="8">
    <source>
        <dbReference type="ARBA" id="ARBA00035011"/>
    </source>
</evidence>